<evidence type="ECO:0000313" key="1">
    <source>
        <dbReference type="EMBL" id="KAG6957948.1"/>
    </source>
</evidence>
<reference evidence="1" key="1">
    <citation type="submission" date="2021-01" db="EMBL/GenBank/DDBJ databases">
        <title>Phytophthora aleatoria, a newly-described species from Pinus radiata is distinct from Phytophthora cactorum isolates based on comparative genomics.</title>
        <authorList>
            <person name="Mcdougal R."/>
            <person name="Panda P."/>
            <person name="Williams N."/>
            <person name="Studholme D.J."/>
        </authorList>
    </citation>
    <scope>NUCLEOTIDE SEQUENCE</scope>
    <source>
        <strain evidence="1">NZFS 3830</strain>
    </source>
</reference>
<organism evidence="1 2">
    <name type="scientific">Phytophthora cactorum</name>
    <dbReference type="NCBI Taxonomy" id="29920"/>
    <lineage>
        <taxon>Eukaryota</taxon>
        <taxon>Sar</taxon>
        <taxon>Stramenopiles</taxon>
        <taxon>Oomycota</taxon>
        <taxon>Peronosporomycetes</taxon>
        <taxon>Peronosporales</taxon>
        <taxon>Peronosporaceae</taxon>
        <taxon>Phytophthora</taxon>
    </lineage>
</organism>
<evidence type="ECO:0000313" key="2">
    <source>
        <dbReference type="Proteomes" id="UP000688947"/>
    </source>
</evidence>
<name>A0A8T1UDX6_9STRA</name>
<dbReference type="OrthoDB" id="10593812at2759"/>
<proteinExistence type="predicted"/>
<accession>A0A8T1UDX6</accession>
<dbReference type="AlphaFoldDB" id="A0A8T1UDX6"/>
<sequence length="104" mass="11438">PQYSAPRRSEAHNLGVQCRISSRPTHRCVAPHEGDVTPSGLRRPARPVRGHVIGVVLHRLAQVPGLSTLRSTARSSRGYSLGAEHYIVPDVCVLEARALHRYTD</sequence>
<dbReference type="EMBL" id="JAENGZ010000515">
    <property type="protein sequence ID" value="KAG6957948.1"/>
    <property type="molecule type" value="Genomic_DNA"/>
</dbReference>
<gene>
    <name evidence="1" type="ORF">JG687_00009676</name>
</gene>
<protein>
    <submittedName>
        <fullName evidence="1">Uncharacterized protein</fullName>
    </submittedName>
</protein>
<feature type="non-terminal residue" evidence="1">
    <location>
        <position position="1"/>
    </location>
</feature>
<feature type="non-terminal residue" evidence="1">
    <location>
        <position position="104"/>
    </location>
</feature>
<comment type="caution">
    <text evidence="1">The sequence shown here is derived from an EMBL/GenBank/DDBJ whole genome shotgun (WGS) entry which is preliminary data.</text>
</comment>
<dbReference type="Proteomes" id="UP000688947">
    <property type="component" value="Unassembled WGS sequence"/>
</dbReference>